<name>A0AA85JGK2_TRIRE</name>
<feature type="domain" description="FERM" evidence="4">
    <location>
        <begin position="13"/>
        <end position="292"/>
    </location>
</feature>
<organism evidence="5 6">
    <name type="scientific">Trichobilharzia regenti</name>
    <name type="common">Nasal bird schistosome</name>
    <dbReference type="NCBI Taxonomy" id="157069"/>
    <lineage>
        <taxon>Eukaryota</taxon>
        <taxon>Metazoa</taxon>
        <taxon>Spiralia</taxon>
        <taxon>Lophotrochozoa</taxon>
        <taxon>Platyhelminthes</taxon>
        <taxon>Trematoda</taxon>
        <taxon>Digenea</taxon>
        <taxon>Strigeidida</taxon>
        <taxon>Schistosomatoidea</taxon>
        <taxon>Schistosomatidae</taxon>
        <taxon>Trichobilharzia</taxon>
    </lineage>
</organism>
<feature type="compositionally biased region" description="Polar residues" evidence="3">
    <location>
        <begin position="530"/>
        <end position="540"/>
    </location>
</feature>
<dbReference type="FunFam" id="2.30.29.30:FF:000002">
    <property type="entry name" value="Band 4.1-like protein 5 isoform 1"/>
    <property type="match status" value="1"/>
</dbReference>
<evidence type="ECO:0000313" key="6">
    <source>
        <dbReference type="WBParaSite" id="TREG1_20040.2"/>
    </source>
</evidence>
<feature type="compositionally biased region" description="Low complexity" evidence="3">
    <location>
        <begin position="1963"/>
        <end position="1982"/>
    </location>
</feature>
<dbReference type="Gene3D" id="2.30.29.30">
    <property type="entry name" value="Pleckstrin-homology domain (PH domain)/Phosphotyrosine-binding domain (PTB)"/>
    <property type="match status" value="1"/>
</dbReference>
<dbReference type="PANTHER" id="PTHR45858">
    <property type="entry name" value="FERM DOMAIN CONTAINING PROTEIN"/>
    <property type="match status" value="1"/>
</dbReference>
<dbReference type="InterPro" id="IPR011993">
    <property type="entry name" value="PH-like_dom_sf"/>
</dbReference>
<protein>
    <recommendedName>
        <fullName evidence="4">FERM domain-containing protein</fullName>
    </recommendedName>
</protein>
<feature type="region of interest" description="Disordered" evidence="3">
    <location>
        <begin position="525"/>
        <end position="555"/>
    </location>
</feature>
<dbReference type="CDD" id="cd17098">
    <property type="entry name" value="FERM_F1_FARP1_like"/>
    <property type="match status" value="1"/>
</dbReference>
<feature type="compositionally biased region" description="Basic residues" evidence="3">
    <location>
        <begin position="2094"/>
        <end position="2125"/>
    </location>
</feature>
<feature type="compositionally biased region" description="Polar residues" evidence="3">
    <location>
        <begin position="1582"/>
        <end position="1597"/>
    </location>
</feature>
<feature type="region of interest" description="Disordered" evidence="3">
    <location>
        <begin position="2268"/>
        <end position="2485"/>
    </location>
</feature>
<feature type="compositionally biased region" description="Basic and acidic residues" evidence="3">
    <location>
        <begin position="541"/>
        <end position="550"/>
    </location>
</feature>
<dbReference type="InterPro" id="IPR000299">
    <property type="entry name" value="FERM_domain"/>
</dbReference>
<feature type="compositionally biased region" description="Basic residues" evidence="3">
    <location>
        <begin position="2132"/>
        <end position="2147"/>
    </location>
</feature>
<evidence type="ECO:0000259" key="4">
    <source>
        <dbReference type="PROSITE" id="PS50057"/>
    </source>
</evidence>
<feature type="compositionally biased region" description="Basic and acidic residues" evidence="3">
    <location>
        <begin position="2567"/>
        <end position="2580"/>
    </location>
</feature>
<dbReference type="InterPro" id="IPR019748">
    <property type="entry name" value="FERM_central"/>
</dbReference>
<dbReference type="FunFam" id="1.20.80.10:FF:000005">
    <property type="entry name" value="FERM, RhoGEF and pleckstrin domain-containing protein 1"/>
    <property type="match status" value="1"/>
</dbReference>
<dbReference type="PRINTS" id="PR00661">
    <property type="entry name" value="ERMFAMILY"/>
</dbReference>
<dbReference type="Pfam" id="PF09379">
    <property type="entry name" value="FERM_N"/>
    <property type="match status" value="1"/>
</dbReference>
<dbReference type="PROSITE" id="PS50057">
    <property type="entry name" value="FERM_3"/>
    <property type="match status" value="1"/>
</dbReference>
<dbReference type="WBParaSite" id="TREG1_20040.5">
    <property type="protein sequence ID" value="TREG1_20040.5"/>
    <property type="gene ID" value="TREG1_20040"/>
</dbReference>
<feature type="region of interest" description="Disordered" evidence="3">
    <location>
        <begin position="1186"/>
        <end position="1214"/>
    </location>
</feature>
<feature type="compositionally biased region" description="Basic and acidic residues" evidence="3">
    <location>
        <begin position="1768"/>
        <end position="1790"/>
    </location>
</feature>
<reference evidence="5" key="1">
    <citation type="submission" date="2022-06" db="EMBL/GenBank/DDBJ databases">
        <authorList>
            <person name="Berger JAMES D."/>
            <person name="Berger JAMES D."/>
        </authorList>
    </citation>
    <scope>NUCLEOTIDE SEQUENCE [LARGE SCALE GENOMIC DNA]</scope>
</reference>
<dbReference type="SUPFAM" id="SSF50729">
    <property type="entry name" value="PH domain-like"/>
    <property type="match status" value="1"/>
</dbReference>
<feature type="compositionally biased region" description="Basic and acidic residues" evidence="3">
    <location>
        <begin position="1724"/>
        <end position="1750"/>
    </location>
</feature>
<feature type="compositionally biased region" description="Basic and acidic residues" evidence="3">
    <location>
        <begin position="2838"/>
        <end position="2850"/>
    </location>
</feature>
<dbReference type="InterPro" id="IPR051835">
    <property type="entry name" value="RAC1-GEF"/>
</dbReference>
<feature type="compositionally biased region" description="Basic and acidic residues" evidence="3">
    <location>
        <begin position="2719"/>
        <end position="2729"/>
    </location>
</feature>
<proteinExistence type="predicted"/>
<feature type="compositionally biased region" description="Basic and acidic residues" evidence="3">
    <location>
        <begin position="1356"/>
        <end position="1365"/>
    </location>
</feature>
<dbReference type="WBParaSite" id="TREG1_20040.2">
    <property type="protein sequence ID" value="TREG1_20040.2"/>
    <property type="gene ID" value="TREG1_20040"/>
</dbReference>
<feature type="compositionally biased region" description="Acidic residues" evidence="3">
    <location>
        <begin position="2771"/>
        <end position="2800"/>
    </location>
</feature>
<feature type="region of interest" description="Disordered" evidence="3">
    <location>
        <begin position="1508"/>
        <end position="1622"/>
    </location>
</feature>
<feature type="compositionally biased region" description="Polar residues" evidence="3">
    <location>
        <begin position="2819"/>
        <end position="2837"/>
    </location>
</feature>
<dbReference type="PRINTS" id="PR00935">
    <property type="entry name" value="BAND41"/>
</dbReference>
<dbReference type="GO" id="GO:0005085">
    <property type="term" value="F:guanyl-nucleotide exchange factor activity"/>
    <property type="evidence" value="ECO:0007669"/>
    <property type="project" value="UniProtKB-KW"/>
</dbReference>
<feature type="region of interest" description="Disordered" evidence="3">
    <location>
        <begin position="2882"/>
        <end position="2910"/>
    </location>
</feature>
<feature type="compositionally biased region" description="Basic and acidic residues" evidence="3">
    <location>
        <begin position="2268"/>
        <end position="2289"/>
    </location>
</feature>
<dbReference type="Pfam" id="PF08736">
    <property type="entry name" value="FA"/>
    <property type="match status" value="1"/>
</dbReference>
<dbReference type="CDD" id="cd14473">
    <property type="entry name" value="FERM_B-lobe"/>
    <property type="match status" value="1"/>
</dbReference>
<dbReference type="InterPro" id="IPR029071">
    <property type="entry name" value="Ubiquitin-like_domsf"/>
</dbReference>
<dbReference type="SMART" id="SM00295">
    <property type="entry name" value="B41"/>
    <property type="match status" value="1"/>
</dbReference>
<sequence>MDGQCIGKGTRMTHVRVLHLDDSIHTFQISGHALGEELFATVVDRFRLLEANYFDLEYTNDEGMRCWLDHNKTVTRQYSANGDFIYRFAVKFYTPHPNLLEEAYTRYLFALQIKRDLVTGTLLCSENTAALLASYIVQAEIGDFIHEEYRTIAYLKPLKLLHEPTDERLRRVREFHKAHVGLSPTEADFALLDTARKIEFYGVRLHFARDHEGLGLNLAVTHVGLLVFQNLIKVNTFSWAKIRKLSFKRKRFLVKLHADVYDTIEFIFDSRDECKQFWKKSIEHHTFFRCTYPDRQSQKRSRLTSSGSSFRYTGRTQQELQEYVQRNYEKRLPFERPSAARQLNTIKTTGPTYSKRRLNSASLTLRSSSADRRSFMSGNMSGSLIGTLGKQPALKRAQSMGVNAISNNQQIVDGSPTNIHLPITTLPTSGYATMSGSATGSGRSSHPRNIEDLEEGEADKLQPDSRSESGRRMTGDWSGDNENKLLEEDISSRAWKSEAGSPGQSAVASLSRLNLELDAFLTSKDDRTSLSDQPIQNDSDGMNKDAEKSQSSKTSTNLVDLLQDGSIRGYLFSSSPSFDQGNEKLPDLSSFKASEHHLSDYNTSRSFNLIHTSIFDSDSQPSWSLSFASKSLASQPDSLHRSEYSQPPPKPRRTSQILTTREENSMKLSSEPIQFERNTLMEPSLGEIIQLHMDTANILNPMTSMSSQRPDSSGNNADAVDGNAYSSNVTTASLVESRPYEATLILPTVTQLGLEISLDGDLSFTRTTSVSSSVITSLTSSTSPLSSITATSAAQSSVDSSTATTMTLSVLPNLSIRPQTVASSITIPPFTTSLSILSSPSTSTTYTTNVTSTKPSQNQLFTDQLLSPNHSILYDFLPHEDTFSITLNDITLLKSTESNDTTIRDIQLPKSETESNRVQLSDFLQTFGFTSSSNEPMDLVKSITKPSDNETYGCLFLDEFDSKAPTFSTASTTQTSLCTTSTLSLVTTSPTTAQSLGTTNSVTGTKTYDSLFSSFDVGVSRFNSGVEPIHVASLDQWSSSSSESTTGVIIRSDLTPHTSTTCHHSVPCINSNNPMLQHSITCPHASKSIPLEQTNTYILPSEKDISTSQRTGYKQAFNTKHLTSRNNAPSKSKHSKHFQRYEHVCAHGHHLSNSIPAGIHLSELDDSRASTSYIQGMIPMETVKHMHGKHSEGKKSDQMKRNKHQHNTHGQLDQSADANQNLMSLNDLETAAAEMLEEVPYVVLRRPRSVDVKQYQLHLEHQRQQAAALAAATGGYPFHLYQTPGAHFPFTSRLPIGSQLPYPPYVQPPPFHGFTGHEFGQSQHLDIPITSESHRKFGQSSKQMSHKYPSSHYKQISKEESDSCKRHSKRTHSKSRKETELFASDENDRLAKGEMKQNYPTISDSIAQIRTLPSSTANVHSHHRHHEHCVHRRSEMLSKMKNGVSGERKVKSSTLTTAATTISTAATASTSSPFSDQRKTIKSNLEYDISLSRSQERLISTIPLTTVTTTPSSIASSRQKPQPQEQQHPSTTVHDRKIKTTAETHLLKQALLPDEREENGESEMPYPVSVSSVKPVPKLEATPTTKSVYKRQTQEQLQHPIPPPYWYYQQSEQKPQQYHHHHPACASLAGKHSTSKPSSNQTQPIIYGSEFLATNYPHIFTKVLKPSAAGGKSEPRVTSTKKKVTSKSAVLPTDQSKSTVSRDSVDDKKEGKEKLTKQSKKSREKSQTDDKKTTKIDTNETFEQLREDLRSAGFSVSASRPYTGIPKSGDKRTTDIHIKESKKAIDKSKQSDMASGQVKSIYTGVTASTSTPASVAMPSNAAGTASSHKPAKSSPMEESKAISSSAGMDITSLIPALDSISGVSPRTPIYLDSESEEEPITDTKGMKTVEKSCKVEAKASKKQVEEWIEKSQTAYAKDTAPEDANIQSLKDEDGNPVEIPNDVDLHSRQKIDMTSLLAKEHSQTSLSQRSLRSHSPSLPLSCHSIEPGSTDISLSSEMSTSSSSYSMLSGYDYTPSGGCSCERVHKHGYDDYSLSSYSSSSCEYPHYTHRSHHSRPSSFRKYHDSYRHQPCYCHTCTSRSRHGHYKRHASEHQNHRRVSHKHPERHHSHHSDHHRYHSRSRHSSGKHSSGYHPHHHHYRQSHHHRHQNKSEKTYKDYHSDEFSDHKSASISSSSKSLEKISLDETVLLKSNLDYSSSILSGEKLSDVKNSQRELLSSLKSQERILKQELAKQRALTEKLEKIKRYNEKLINMEKVSLSNPILSALKSGEYHPADEGGDSKTKIVDDSDKIQPTVSSSESKKKQNLLNEQKEKDDKKTVHHRQRHSTLSRSSSHKKSRSRSGQSSSTSRRRLKKKMHGQERKTSSDHPVKSDEMQEQDKNKEASESITVGQDSQTFESKEASSSHKKKDKRDTFDSEPQRHHSKQGTRHRHHHEHHRRRHSGRRDAEETKAVDKTSCKQVDEEQKSNQSDVQKSGLPSEGKEDSIINEDNLFIIANKGALAYQDGEEYTLHEQMATDTSTSITKSEPQIPSSTCESFSYTPDINKVKCDLEVISEKQDEGQPSISGEISKEDQNLSSERKKQSPSYYENVDITTTTLKQTEENGSAEPVTGQSVEAPPVSPTCPPPIPYIIPPINDENDEPGEIMIQQAIDLIDEAVAETTHDNSDNSRRRLLSSINQCLEYGSSEQVVVDDDSEYNGTRVLDILEDNVNIPNTIIKSDDDVKTREKAEETNVVTETERPCSPCESTTSASEGSEDIEPFPPPPPAEVLAEVIEEEVGPNTEIVEEEEEEENDEEEEDEEEDRQKSSSVSTVIEVMHSDLSPSSSVPLTATTADNGNVTDDKTDVQEEQVKQHASSSDEDVTIAESFEKEEKLATAAELSVKTTQSTDCEKETPTELTVEAKISENDSLPS</sequence>
<dbReference type="SMART" id="SM01195">
    <property type="entry name" value="FA"/>
    <property type="match status" value="1"/>
</dbReference>
<feature type="region of interest" description="Disordered" evidence="3">
    <location>
        <begin position="2555"/>
        <end position="2620"/>
    </location>
</feature>
<dbReference type="PANTHER" id="PTHR45858:SF5">
    <property type="entry name" value="MOESIN_EZRIN_RADIXIN HOMOLOG 1"/>
    <property type="match status" value="1"/>
</dbReference>
<dbReference type="Proteomes" id="UP000050795">
    <property type="component" value="Unassembled WGS sequence"/>
</dbReference>
<feature type="region of interest" description="Disordered" evidence="3">
    <location>
        <begin position="430"/>
        <end position="483"/>
    </location>
</feature>
<feature type="compositionally biased region" description="Basic residues" evidence="3">
    <location>
        <begin position="1366"/>
        <end position="1375"/>
    </location>
</feature>
<dbReference type="InterPro" id="IPR014352">
    <property type="entry name" value="FERM/acyl-CoA-bd_prot_sf"/>
</dbReference>
<dbReference type="InterPro" id="IPR018980">
    <property type="entry name" value="FERM_PH-like_C"/>
</dbReference>
<dbReference type="InterPro" id="IPR014847">
    <property type="entry name" value="FA"/>
</dbReference>
<feature type="region of interest" description="Disordered" evidence="3">
    <location>
        <begin position="1667"/>
        <end position="1844"/>
    </location>
</feature>
<feature type="compositionally biased region" description="Basic and acidic residues" evidence="3">
    <location>
        <begin position="1703"/>
        <end position="1716"/>
    </location>
</feature>
<feature type="compositionally biased region" description="Polar residues" evidence="3">
    <location>
        <begin position="2384"/>
        <end position="2395"/>
    </location>
</feature>
<feature type="compositionally biased region" description="Polar residues" evidence="3">
    <location>
        <begin position="430"/>
        <end position="444"/>
    </location>
</feature>
<evidence type="ECO:0000256" key="3">
    <source>
        <dbReference type="SAM" id="MobiDB-lite"/>
    </source>
</evidence>
<keyword evidence="1" id="KW-0344">Guanine-nucleotide releasing factor</keyword>
<feature type="region of interest" description="Disordered" evidence="3">
    <location>
        <begin position="1912"/>
        <end position="1942"/>
    </location>
</feature>
<dbReference type="InterPro" id="IPR035963">
    <property type="entry name" value="FERM_2"/>
</dbReference>
<feature type="region of interest" description="Disordered" evidence="3">
    <location>
        <begin position="2719"/>
        <end position="2861"/>
    </location>
</feature>
<accession>A0AA85JGK2</accession>
<dbReference type="CDD" id="cd13193">
    <property type="entry name" value="FERM_C_FARP1-like"/>
    <property type="match status" value="1"/>
</dbReference>
<feature type="region of interest" description="Disordered" evidence="3">
    <location>
        <begin position="2084"/>
        <end position="2176"/>
    </location>
</feature>
<dbReference type="Gene3D" id="1.20.80.10">
    <property type="match status" value="1"/>
</dbReference>
<dbReference type="SUPFAM" id="SSF47031">
    <property type="entry name" value="Second domain of FERM"/>
    <property type="match status" value="1"/>
</dbReference>
<dbReference type="WBParaSite" id="TREG1_20040.3">
    <property type="protein sequence ID" value="TREG1_20040.3"/>
    <property type="gene ID" value="TREG1_20040"/>
</dbReference>
<feature type="compositionally biased region" description="Basic and acidic residues" evidence="3">
    <location>
        <begin position="2442"/>
        <end position="2464"/>
    </location>
</feature>
<evidence type="ECO:0000313" key="7">
    <source>
        <dbReference type="WBParaSite" id="TREG1_20040.3"/>
    </source>
</evidence>
<feature type="region of interest" description="Disordered" evidence="3">
    <location>
        <begin position="1334"/>
        <end position="1384"/>
    </location>
</feature>
<feature type="compositionally biased region" description="Basic residues" evidence="3">
    <location>
        <begin position="2317"/>
        <end position="2338"/>
    </location>
</feature>
<feature type="region of interest" description="Disordered" evidence="3">
    <location>
        <begin position="1868"/>
        <end position="1887"/>
    </location>
</feature>
<dbReference type="Pfam" id="PF00373">
    <property type="entry name" value="FERM_M"/>
    <property type="match status" value="1"/>
</dbReference>
<feature type="region of interest" description="Disordered" evidence="3">
    <location>
        <begin position="1960"/>
        <end position="1982"/>
    </location>
</feature>
<keyword evidence="2" id="KW-0677">Repeat</keyword>
<feature type="compositionally biased region" description="Polar residues" evidence="3">
    <location>
        <begin position="2582"/>
        <end position="2597"/>
    </location>
</feature>
<feature type="region of interest" description="Disordered" evidence="3">
    <location>
        <begin position="634"/>
        <end position="669"/>
    </location>
</feature>
<feature type="compositionally biased region" description="Low complexity" evidence="3">
    <location>
        <begin position="1508"/>
        <end position="1517"/>
    </location>
</feature>
<feature type="compositionally biased region" description="Basic residues" evidence="3">
    <location>
        <begin position="2420"/>
        <end position="2441"/>
    </location>
</feature>
<feature type="compositionally biased region" description="Polar residues" evidence="3">
    <location>
        <begin position="1791"/>
        <end position="1813"/>
    </location>
</feature>
<feature type="compositionally biased region" description="Basic and acidic residues" evidence="3">
    <location>
        <begin position="2356"/>
        <end position="2383"/>
    </location>
</feature>
<feature type="compositionally biased region" description="Basic and acidic residues" evidence="3">
    <location>
        <begin position="458"/>
        <end position="474"/>
    </location>
</feature>
<dbReference type="InterPro" id="IPR018979">
    <property type="entry name" value="FERM_N"/>
</dbReference>
<evidence type="ECO:0000313" key="5">
    <source>
        <dbReference type="Proteomes" id="UP000050795"/>
    </source>
</evidence>
<dbReference type="Pfam" id="PF09380">
    <property type="entry name" value="FERM_C"/>
    <property type="match status" value="1"/>
</dbReference>
<dbReference type="InterPro" id="IPR000798">
    <property type="entry name" value="Ez/rad/moesin-like"/>
</dbReference>
<evidence type="ECO:0000256" key="2">
    <source>
        <dbReference type="ARBA" id="ARBA00022737"/>
    </source>
</evidence>
<feature type="compositionally biased region" description="Basic and acidic residues" evidence="3">
    <location>
        <begin position="2409"/>
        <end position="2419"/>
    </location>
</feature>
<feature type="compositionally biased region" description="Basic and acidic residues" evidence="3">
    <location>
        <begin position="1189"/>
        <end position="1200"/>
    </location>
</feature>
<dbReference type="Gene3D" id="3.10.20.90">
    <property type="entry name" value="Phosphatidylinositol 3-kinase Catalytic Subunit, Chain A, domain 1"/>
    <property type="match status" value="1"/>
</dbReference>
<dbReference type="SUPFAM" id="SSF54236">
    <property type="entry name" value="Ubiquitin-like"/>
    <property type="match status" value="1"/>
</dbReference>
<feature type="compositionally biased region" description="Low complexity" evidence="3">
    <location>
        <begin position="1567"/>
        <end position="1578"/>
    </location>
</feature>
<feature type="compositionally biased region" description="Basic and acidic residues" evidence="3">
    <location>
        <begin position="1533"/>
        <end position="1546"/>
    </location>
</feature>
<dbReference type="InterPro" id="IPR041788">
    <property type="entry name" value="FARP1/FARP2/FRMD7_FERM_C"/>
</dbReference>
<keyword evidence="5" id="KW-1185">Reference proteome</keyword>
<feature type="compositionally biased region" description="Basic and acidic residues" evidence="3">
    <location>
        <begin position="2148"/>
        <end position="2167"/>
    </location>
</feature>
<feature type="compositionally biased region" description="Polar residues" evidence="3">
    <location>
        <begin position="1693"/>
        <end position="1702"/>
    </location>
</feature>
<reference evidence="6 7" key="2">
    <citation type="submission" date="2023-11" db="UniProtKB">
        <authorList>
            <consortium name="WormBaseParasite"/>
        </authorList>
    </citation>
    <scope>IDENTIFICATION</scope>
</reference>
<dbReference type="InterPro" id="IPR019749">
    <property type="entry name" value="Band_41_domain"/>
</dbReference>
<dbReference type="SMART" id="SM01196">
    <property type="entry name" value="FERM_C"/>
    <property type="match status" value="1"/>
</dbReference>
<dbReference type="GO" id="GO:0008092">
    <property type="term" value="F:cytoskeletal protein binding"/>
    <property type="evidence" value="ECO:0007669"/>
    <property type="project" value="InterPro"/>
</dbReference>
<feature type="compositionally biased region" description="Polar residues" evidence="3">
    <location>
        <begin position="1518"/>
        <end position="1532"/>
    </location>
</feature>
<evidence type="ECO:0000256" key="1">
    <source>
        <dbReference type="ARBA" id="ARBA00022658"/>
    </source>
</evidence>